<feature type="region of interest" description="Disordered" evidence="1">
    <location>
        <begin position="32"/>
        <end position="57"/>
    </location>
</feature>
<organism evidence="3 4">
    <name type="scientific">Cystoisospora suis</name>
    <dbReference type="NCBI Taxonomy" id="483139"/>
    <lineage>
        <taxon>Eukaryota</taxon>
        <taxon>Sar</taxon>
        <taxon>Alveolata</taxon>
        <taxon>Apicomplexa</taxon>
        <taxon>Conoidasida</taxon>
        <taxon>Coccidia</taxon>
        <taxon>Eucoccidiorida</taxon>
        <taxon>Eimeriorina</taxon>
        <taxon>Sarcocystidae</taxon>
        <taxon>Cystoisospora</taxon>
    </lineage>
</organism>
<keyword evidence="2" id="KW-0472">Membrane</keyword>
<reference evidence="3 4" key="1">
    <citation type="journal article" date="2017" name="Int. J. Parasitol.">
        <title>The genome of the protozoan parasite Cystoisospora suis and a reverse vaccinology approach to identify vaccine candidates.</title>
        <authorList>
            <person name="Palmieri N."/>
            <person name="Shrestha A."/>
            <person name="Ruttkowski B."/>
            <person name="Beck T."/>
            <person name="Vogl C."/>
            <person name="Tomley F."/>
            <person name="Blake D.P."/>
            <person name="Joachim A."/>
        </authorList>
    </citation>
    <scope>NUCLEOTIDE SEQUENCE [LARGE SCALE GENOMIC DNA]</scope>
    <source>
        <strain evidence="3 4">Wien I</strain>
    </source>
</reference>
<keyword evidence="2 3" id="KW-0812">Transmembrane</keyword>
<protein>
    <submittedName>
        <fullName evidence="3">Transmembrane protein</fullName>
    </submittedName>
</protein>
<proteinExistence type="predicted"/>
<comment type="caution">
    <text evidence="3">The sequence shown here is derived from an EMBL/GenBank/DDBJ whole genome shotgun (WGS) entry which is preliminary data.</text>
</comment>
<dbReference type="AlphaFoldDB" id="A0A2C6KPF4"/>
<dbReference type="OrthoDB" id="10441240at2759"/>
<feature type="transmembrane region" description="Helical" evidence="2">
    <location>
        <begin position="95"/>
        <end position="113"/>
    </location>
</feature>
<evidence type="ECO:0000313" key="4">
    <source>
        <dbReference type="Proteomes" id="UP000221165"/>
    </source>
</evidence>
<evidence type="ECO:0000256" key="1">
    <source>
        <dbReference type="SAM" id="MobiDB-lite"/>
    </source>
</evidence>
<sequence>MLRTGAPAILRRPCRLSRHHYANSTEACSLPAIKEERDEDGCSEDTSPPRTPVQADLLPPGGLVSENVSCPDGVSPAGKKGINPVYLLGSPPMPATVYAVLGVQLVLVFLLLAQNLGLKKESETWDLRISTLQSTIAALQRHNARSGRRRFSWACMRDDFPVQTSDEEASYSSNERRGIKRCHGVLLEREEKRLLVDFHDKFTHTQQRIRNAVDSLVKKILARLKIVSELADDVFASNQLNKLFGHPN</sequence>
<keyword evidence="4" id="KW-1185">Reference proteome</keyword>
<dbReference type="EMBL" id="MIGC01003441">
    <property type="protein sequence ID" value="PHJ19427.1"/>
    <property type="molecule type" value="Genomic_DNA"/>
</dbReference>
<evidence type="ECO:0000256" key="2">
    <source>
        <dbReference type="SAM" id="Phobius"/>
    </source>
</evidence>
<evidence type="ECO:0000313" key="3">
    <source>
        <dbReference type="EMBL" id="PHJ19427.1"/>
    </source>
</evidence>
<name>A0A2C6KPF4_9APIC</name>
<gene>
    <name evidence="3" type="ORF">CSUI_006742</name>
</gene>
<dbReference type="RefSeq" id="XP_067921127.1">
    <property type="nucleotide sequence ID" value="XM_068066895.1"/>
</dbReference>
<accession>A0A2C6KPF4</accession>
<dbReference type="VEuPathDB" id="ToxoDB:CSUI_006742"/>
<dbReference type="Proteomes" id="UP000221165">
    <property type="component" value="Unassembled WGS sequence"/>
</dbReference>
<keyword evidence="2" id="KW-1133">Transmembrane helix</keyword>
<dbReference type="GeneID" id="94430106"/>